<dbReference type="PaxDb" id="65489-OBART11G12170.1"/>
<organism evidence="1">
    <name type="scientific">Oryza barthii</name>
    <dbReference type="NCBI Taxonomy" id="65489"/>
    <lineage>
        <taxon>Eukaryota</taxon>
        <taxon>Viridiplantae</taxon>
        <taxon>Streptophyta</taxon>
        <taxon>Embryophyta</taxon>
        <taxon>Tracheophyta</taxon>
        <taxon>Spermatophyta</taxon>
        <taxon>Magnoliopsida</taxon>
        <taxon>Liliopsida</taxon>
        <taxon>Poales</taxon>
        <taxon>Poaceae</taxon>
        <taxon>BOP clade</taxon>
        <taxon>Oryzoideae</taxon>
        <taxon>Oryzeae</taxon>
        <taxon>Oryzinae</taxon>
        <taxon>Oryza</taxon>
    </lineage>
</organism>
<accession>A0A0D3HLE7</accession>
<dbReference type="AlphaFoldDB" id="A0A0D3HLE7"/>
<dbReference type="Proteomes" id="UP000026960">
    <property type="component" value="Chromosome 11"/>
</dbReference>
<evidence type="ECO:0000313" key="1">
    <source>
        <dbReference type="EnsemblPlants" id="OBART11G12170.1"/>
    </source>
</evidence>
<dbReference type="EnsemblPlants" id="OBART11G12170.1">
    <property type="protein sequence ID" value="OBART11G12170.1"/>
    <property type="gene ID" value="OBART11G12170"/>
</dbReference>
<evidence type="ECO:0000313" key="2">
    <source>
        <dbReference type="Proteomes" id="UP000026960"/>
    </source>
</evidence>
<name>A0A0D3HLE7_9ORYZ</name>
<keyword evidence="2" id="KW-1185">Reference proteome</keyword>
<protein>
    <submittedName>
        <fullName evidence="1">Uncharacterized protein</fullName>
    </submittedName>
</protein>
<sequence length="125" mass="13568">MEREDRSDGRDINDTASSGVLEERNSWLRWKHDSKLVVINLDVSSGVRSAAGFRMLSLPSNMADTLPASASLSARTATSQTETVTARPLAVHSSWHLLSSAWFRAQVCTVAPKLASSSTMARLHG</sequence>
<reference evidence="1" key="2">
    <citation type="submission" date="2015-03" db="UniProtKB">
        <authorList>
            <consortium name="EnsemblPlants"/>
        </authorList>
    </citation>
    <scope>IDENTIFICATION</scope>
</reference>
<proteinExistence type="predicted"/>
<reference evidence="1" key="1">
    <citation type="journal article" date="2009" name="Rice">
        <title>De Novo Next Generation Sequencing of Plant Genomes.</title>
        <authorList>
            <person name="Rounsley S."/>
            <person name="Marri P.R."/>
            <person name="Yu Y."/>
            <person name="He R."/>
            <person name="Sisneros N."/>
            <person name="Goicoechea J.L."/>
            <person name="Lee S.J."/>
            <person name="Angelova A."/>
            <person name="Kudrna D."/>
            <person name="Luo M."/>
            <person name="Affourtit J."/>
            <person name="Desany B."/>
            <person name="Knight J."/>
            <person name="Niazi F."/>
            <person name="Egholm M."/>
            <person name="Wing R.A."/>
        </authorList>
    </citation>
    <scope>NUCLEOTIDE SEQUENCE [LARGE SCALE GENOMIC DNA]</scope>
    <source>
        <strain evidence="1">cv. IRGC 105608</strain>
    </source>
</reference>
<dbReference type="Gramene" id="OBART11G12170.1">
    <property type="protein sequence ID" value="OBART11G12170.1"/>
    <property type="gene ID" value="OBART11G12170"/>
</dbReference>
<dbReference type="HOGENOM" id="CLU_162283_0_0_1"/>